<feature type="compositionally biased region" description="Polar residues" evidence="1">
    <location>
        <begin position="147"/>
        <end position="160"/>
    </location>
</feature>
<dbReference type="EMBL" id="MU069589">
    <property type="protein sequence ID" value="KAF5838138.1"/>
    <property type="molecule type" value="Genomic_DNA"/>
</dbReference>
<sequence length="528" mass="57864">MQVCLEGSKPRQHHHHHQQQQQQQQNQRQQQQQLQQQQQQEQQQQEQQMHQMDRPTSAQHKHQQHQQQQGMARSGRGGFCDVVVRASCSLHKGLPLTPLLLLPSMDCDELMAEYGPEALPWYRLMQPQQQQQQQNLQHESQQQQKQHTGLQEQSRSTPSAKANGVCRDPAPNLSSPQLHRQGSVQKAGSMNFSASYAHVGAAPAAAPAPAGERMAQAKATDAAGANKIAGAKGRTTPPLLYELYICAREDDALCLPKLELLAASGLGCVHYLTEDMESEWMVSSALKVCLADDRLLQHPLTRQCIAAHKALMQLPLQQQQQQQHTRSDATKEARSQGGANGSKGQQEQANRAARECREAGKAVGAGGEGNNSGAAGAASSAGMQFASDEDHACAVRAARQALLEGQRQFMALLTSQPDTHPDARGARKQLRQMVQEAHKNAHRRLRQLEVVHAHMGLQGPANSHTVAMQQHQQQQCCILGGSLALHEGVRLYLHAVCRVLDIWASALGLNSNRLGEGKGKGNKRAHPG</sequence>
<proteinExistence type="predicted"/>
<gene>
    <name evidence="2" type="ORF">DUNSADRAFT_3333</name>
</gene>
<reference evidence="2" key="1">
    <citation type="submission" date="2017-08" db="EMBL/GenBank/DDBJ databases">
        <authorList>
            <person name="Polle J.E."/>
            <person name="Barry K."/>
            <person name="Cushman J."/>
            <person name="Schmutz J."/>
            <person name="Tran D."/>
            <person name="Hathwaick L.T."/>
            <person name="Yim W.C."/>
            <person name="Jenkins J."/>
            <person name="Mckie-Krisberg Z.M."/>
            <person name="Prochnik S."/>
            <person name="Lindquist E."/>
            <person name="Dockter R.B."/>
            <person name="Adam C."/>
            <person name="Molina H."/>
            <person name="Bunkerborg J."/>
            <person name="Jin E."/>
            <person name="Buchheim M."/>
            <person name="Magnuson J."/>
        </authorList>
    </citation>
    <scope>NUCLEOTIDE SEQUENCE</scope>
    <source>
        <strain evidence="2">CCAP 19/18</strain>
    </source>
</reference>
<feature type="region of interest" description="Disordered" evidence="1">
    <location>
        <begin position="316"/>
        <end position="378"/>
    </location>
</feature>
<feature type="region of interest" description="Disordered" evidence="1">
    <location>
        <begin position="129"/>
        <end position="185"/>
    </location>
</feature>
<name>A0ABQ7GUB1_DUNSA</name>
<protein>
    <submittedName>
        <fullName evidence="2">Uncharacterized protein</fullName>
    </submittedName>
</protein>
<feature type="compositionally biased region" description="Low complexity" evidence="1">
    <location>
        <begin position="129"/>
        <end position="146"/>
    </location>
</feature>
<feature type="compositionally biased region" description="Basic and acidic residues" evidence="1">
    <location>
        <begin position="325"/>
        <end position="334"/>
    </location>
</feature>
<evidence type="ECO:0000256" key="1">
    <source>
        <dbReference type="SAM" id="MobiDB-lite"/>
    </source>
</evidence>
<keyword evidence="3" id="KW-1185">Reference proteome</keyword>
<dbReference type="Proteomes" id="UP000815325">
    <property type="component" value="Unassembled WGS sequence"/>
</dbReference>
<organism evidence="2 3">
    <name type="scientific">Dunaliella salina</name>
    <name type="common">Green alga</name>
    <name type="synonym">Protococcus salinus</name>
    <dbReference type="NCBI Taxonomy" id="3046"/>
    <lineage>
        <taxon>Eukaryota</taxon>
        <taxon>Viridiplantae</taxon>
        <taxon>Chlorophyta</taxon>
        <taxon>core chlorophytes</taxon>
        <taxon>Chlorophyceae</taxon>
        <taxon>CS clade</taxon>
        <taxon>Chlamydomonadales</taxon>
        <taxon>Dunaliellaceae</taxon>
        <taxon>Dunaliella</taxon>
    </lineage>
</organism>
<feature type="compositionally biased region" description="Polar residues" evidence="1">
    <location>
        <begin position="172"/>
        <end position="185"/>
    </location>
</feature>
<evidence type="ECO:0000313" key="3">
    <source>
        <dbReference type="Proteomes" id="UP000815325"/>
    </source>
</evidence>
<comment type="caution">
    <text evidence="2">The sequence shown here is derived from an EMBL/GenBank/DDBJ whole genome shotgun (WGS) entry which is preliminary data.</text>
</comment>
<evidence type="ECO:0000313" key="2">
    <source>
        <dbReference type="EMBL" id="KAF5838138.1"/>
    </source>
</evidence>
<accession>A0ABQ7GUB1</accession>
<feature type="compositionally biased region" description="Low complexity" evidence="1">
    <location>
        <begin position="19"/>
        <end position="50"/>
    </location>
</feature>
<feature type="region of interest" description="Disordered" evidence="1">
    <location>
        <begin position="1"/>
        <end position="75"/>
    </location>
</feature>